<dbReference type="PANTHER" id="PTHR37743">
    <property type="entry name" value="ARM REPEAT SUPERFAMILY PROTEIN"/>
    <property type="match status" value="1"/>
</dbReference>
<feature type="region of interest" description="Disordered" evidence="1">
    <location>
        <begin position="230"/>
        <end position="280"/>
    </location>
</feature>
<evidence type="ECO:0000313" key="2">
    <source>
        <dbReference type="EMBL" id="KAG0590279.1"/>
    </source>
</evidence>
<feature type="compositionally biased region" description="Basic and acidic residues" evidence="1">
    <location>
        <begin position="234"/>
        <end position="245"/>
    </location>
</feature>
<feature type="compositionally biased region" description="Low complexity" evidence="1">
    <location>
        <begin position="251"/>
        <end position="274"/>
    </location>
</feature>
<keyword evidence="3" id="KW-1185">Reference proteome</keyword>
<evidence type="ECO:0000313" key="3">
    <source>
        <dbReference type="Proteomes" id="UP000822688"/>
    </source>
</evidence>
<evidence type="ECO:0008006" key="4">
    <source>
        <dbReference type="Google" id="ProtNLM"/>
    </source>
</evidence>
<dbReference type="InterPro" id="IPR016024">
    <property type="entry name" value="ARM-type_fold"/>
</dbReference>
<dbReference type="AlphaFoldDB" id="A0A8T0J5G3"/>
<evidence type="ECO:0000256" key="1">
    <source>
        <dbReference type="SAM" id="MobiDB-lite"/>
    </source>
</evidence>
<comment type="caution">
    <text evidence="2">The sequence shown here is derived from an EMBL/GenBank/DDBJ whole genome shotgun (WGS) entry which is preliminary data.</text>
</comment>
<gene>
    <name evidence="2" type="ORF">KC19_1G086500</name>
</gene>
<protein>
    <recommendedName>
        <fullName evidence="4">ARM repeat superfamily protein</fullName>
    </recommendedName>
</protein>
<dbReference type="InterPro" id="IPR011989">
    <property type="entry name" value="ARM-like"/>
</dbReference>
<dbReference type="Proteomes" id="UP000822688">
    <property type="component" value="Chromosome 1"/>
</dbReference>
<dbReference type="PANTHER" id="PTHR37743:SF1">
    <property type="entry name" value="ARM REPEAT SUPERFAMILY PROTEIN"/>
    <property type="match status" value="1"/>
</dbReference>
<reference evidence="2" key="1">
    <citation type="submission" date="2020-06" db="EMBL/GenBank/DDBJ databases">
        <title>WGS assembly of Ceratodon purpureus strain R40.</title>
        <authorList>
            <person name="Carey S.B."/>
            <person name="Jenkins J."/>
            <person name="Shu S."/>
            <person name="Lovell J.T."/>
            <person name="Sreedasyam A."/>
            <person name="Maumus F."/>
            <person name="Tiley G.P."/>
            <person name="Fernandez-Pozo N."/>
            <person name="Barry K."/>
            <person name="Chen C."/>
            <person name="Wang M."/>
            <person name="Lipzen A."/>
            <person name="Daum C."/>
            <person name="Saski C.A."/>
            <person name="Payton A.C."/>
            <person name="Mcbreen J.C."/>
            <person name="Conrad R.E."/>
            <person name="Kollar L.M."/>
            <person name="Olsson S."/>
            <person name="Huttunen S."/>
            <person name="Landis J.B."/>
            <person name="Wickett N.J."/>
            <person name="Johnson M.G."/>
            <person name="Rensing S.A."/>
            <person name="Grimwood J."/>
            <person name="Schmutz J."/>
            <person name="Mcdaniel S.F."/>
        </authorList>
    </citation>
    <scope>NUCLEOTIDE SEQUENCE</scope>
    <source>
        <strain evidence="2">R40</strain>
    </source>
</reference>
<dbReference type="Gene3D" id="1.25.10.10">
    <property type="entry name" value="Leucine-rich Repeat Variant"/>
    <property type="match status" value="1"/>
</dbReference>
<proteinExistence type="predicted"/>
<dbReference type="EMBL" id="CM026421">
    <property type="protein sequence ID" value="KAG0590279.1"/>
    <property type="molecule type" value="Genomic_DNA"/>
</dbReference>
<name>A0A8T0J5G3_CERPU</name>
<dbReference type="SUPFAM" id="SSF48371">
    <property type="entry name" value="ARM repeat"/>
    <property type="match status" value="1"/>
</dbReference>
<organism evidence="2 3">
    <name type="scientific">Ceratodon purpureus</name>
    <name type="common">Fire moss</name>
    <name type="synonym">Dicranum purpureum</name>
    <dbReference type="NCBI Taxonomy" id="3225"/>
    <lineage>
        <taxon>Eukaryota</taxon>
        <taxon>Viridiplantae</taxon>
        <taxon>Streptophyta</taxon>
        <taxon>Embryophyta</taxon>
        <taxon>Bryophyta</taxon>
        <taxon>Bryophytina</taxon>
        <taxon>Bryopsida</taxon>
        <taxon>Dicranidae</taxon>
        <taxon>Pseudoditrichales</taxon>
        <taxon>Ditrichaceae</taxon>
        <taxon>Ceratodon</taxon>
    </lineage>
</organism>
<accession>A0A8T0J5G3</accession>
<sequence length="1144" mass="125869">MFPALNFEEEQDEGQLIWEASKKSASLPPLGRVLSTIFNVEWRSVEKALSSDGARAQQGSIGRTLTALLEHVESRLSTNASLDQMHIPMLEHAVKSKDHGNRKKVVGIFRWLFSRTKYGLLLATSLTSMAGSPKVDHRVKLGCCVVIRELVEKEPVLYRSLPNVQTDGELSEPVSPLMCFTKCVHPLIQIVCNESSKQGKQKLPTRLTMAAADCVTVITKGLISEPPAIPIKTTTEKSEKSEERVLITPISSSSNDNGSDVSSSSNESEASTSGRETENALKEQGARALWDKLDDIILLVIELQEWNEQGRPLHARGLQQVLKRLRFLATYKDSLEIPAGGNIQVGISVLAACWRQYSSLILLEDRVLVSNPDPVIEHWCGALQYWTQAAEELHASETRRADEMRGYALTCLALVLGRLDPRRLEEVLKDIEPELLQTLMNQVRGADIEVVDMAMAILRSLLFRSSAVTSKMEEIVPVLMDMLDTRDSAARAVVLLVAEFFSLNPTSPELEKVLARLDSEDSSQRRNGLDVLTELVAVITKSTDSVDTPLSRTIAVHLFDRLGDDELTNRVEASALFAKLDPSFTLAQLVQLVYSPDARKRSAASSAVEAVLCGHADQSRTITVLLDCLRDLMAETATTDRTAGPKRAGASLDLDRVLSSVSAWASKVQDWEPLIEVLLDKMYTEASNPVIPRFLSHISDQLADIPNLVFPRIYQRMRDQPIINEEVLTNVSENEDALAELLFQRLSPMLVLRILPLKAFNYPSTKELYGSLLDDSTSGESEDQDRVSTITGLLLERMSNVWELDDVRKIASELTGRLLPDAMLPSVTAVLERAARNSNTVTAKACLFTLCTSLMIRGKETLEHPLLAQVRKSLSSIILWSPTSLKESKEIAKAQHGCIDCFAAMICAEVGTLGIVSPLPSKPVQGDQKTKKLIEEIPEGEWRSPERGSQESQKRWKILSSVIECVLGNQPFSALSATLGLSEGGKDCEDAHLAPEVYRVCMANVLISSAQKISASVRPVYAQAVIPPIMNFIQVGSAPKLRAACFQVLFTSIYHLKGLAIVPFAVDLLNLSISTIGGRYSTEERTAGTKVLASLLASEDSVLKEIAPYIEDARRAVATVANMDSSPQLRALCEQLLACMTKTD</sequence>